<dbReference type="Gene3D" id="3.30.450.40">
    <property type="match status" value="1"/>
</dbReference>
<evidence type="ECO:0000313" key="7">
    <source>
        <dbReference type="Proteomes" id="UP001060414"/>
    </source>
</evidence>
<keyword evidence="3" id="KW-0597">Phosphoprotein</keyword>
<dbReference type="Gene3D" id="1.10.287.130">
    <property type="match status" value="1"/>
</dbReference>
<dbReference type="RefSeq" id="WP_260747944.1">
    <property type="nucleotide sequence ID" value="NZ_CP092109.1"/>
</dbReference>
<dbReference type="InterPro" id="IPR005467">
    <property type="entry name" value="His_kinase_dom"/>
</dbReference>
<dbReference type="InterPro" id="IPR014265">
    <property type="entry name" value="XrtA/PrsK"/>
</dbReference>
<dbReference type="CDD" id="cd00082">
    <property type="entry name" value="HisKA"/>
    <property type="match status" value="1"/>
</dbReference>
<dbReference type="PROSITE" id="PS50109">
    <property type="entry name" value="HIS_KIN"/>
    <property type="match status" value="1"/>
</dbReference>
<evidence type="ECO:0000256" key="3">
    <source>
        <dbReference type="ARBA" id="ARBA00022553"/>
    </source>
</evidence>
<feature type="transmembrane region" description="Helical" evidence="4">
    <location>
        <begin position="135"/>
        <end position="158"/>
    </location>
</feature>
<keyword evidence="4" id="KW-1133">Transmembrane helix</keyword>
<keyword evidence="4" id="KW-0472">Membrane</keyword>
<proteinExistence type="predicted"/>
<dbReference type="EC" id="2.7.13.3" evidence="2"/>
<dbReference type="InterPro" id="IPR003594">
    <property type="entry name" value="HATPase_dom"/>
</dbReference>
<dbReference type="EMBL" id="CP092109">
    <property type="protein sequence ID" value="UWZ79592.1"/>
    <property type="molecule type" value="Genomic_DNA"/>
</dbReference>
<dbReference type="InterPro" id="IPR003661">
    <property type="entry name" value="HisK_dim/P_dom"/>
</dbReference>
<dbReference type="Gene3D" id="3.30.565.10">
    <property type="entry name" value="Histidine kinase-like ATPase, C-terminal domain"/>
    <property type="match status" value="1"/>
</dbReference>
<dbReference type="Proteomes" id="UP001060414">
    <property type="component" value="Chromosome"/>
</dbReference>
<dbReference type="PANTHER" id="PTHR43547">
    <property type="entry name" value="TWO-COMPONENT HISTIDINE KINASE"/>
    <property type="match status" value="1"/>
</dbReference>
<evidence type="ECO:0000256" key="4">
    <source>
        <dbReference type="SAM" id="Phobius"/>
    </source>
</evidence>
<feature type="transmembrane region" description="Helical" evidence="4">
    <location>
        <begin position="238"/>
        <end position="261"/>
    </location>
</feature>
<dbReference type="SUPFAM" id="SSF55781">
    <property type="entry name" value="GAF domain-like"/>
    <property type="match status" value="1"/>
</dbReference>
<comment type="catalytic activity">
    <reaction evidence="1">
        <text>ATP + protein L-histidine = ADP + protein N-phospho-L-histidine.</text>
        <dbReference type="EC" id="2.7.13.3"/>
    </reaction>
</comment>
<evidence type="ECO:0000256" key="2">
    <source>
        <dbReference type="ARBA" id="ARBA00012438"/>
    </source>
</evidence>
<dbReference type="InterPro" id="IPR004358">
    <property type="entry name" value="Sig_transdc_His_kin-like_C"/>
</dbReference>
<name>A0ABY5ZK99_9BACT</name>
<dbReference type="GO" id="GO:0004673">
    <property type="term" value="F:protein histidine kinase activity"/>
    <property type="evidence" value="ECO:0007669"/>
    <property type="project" value="UniProtKB-EC"/>
</dbReference>
<accession>A0ABY5ZK99</accession>
<feature type="transmembrane region" description="Helical" evidence="4">
    <location>
        <begin position="30"/>
        <end position="51"/>
    </location>
</feature>
<feature type="transmembrane region" description="Helical" evidence="4">
    <location>
        <begin position="6"/>
        <end position="23"/>
    </location>
</feature>
<keyword evidence="6" id="KW-0418">Kinase</keyword>
<organism evidence="6 7">
    <name type="scientific">Geoalkalibacter halelectricus</name>
    <dbReference type="NCBI Taxonomy" id="2847045"/>
    <lineage>
        <taxon>Bacteria</taxon>
        <taxon>Pseudomonadati</taxon>
        <taxon>Thermodesulfobacteriota</taxon>
        <taxon>Desulfuromonadia</taxon>
        <taxon>Desulfuromonadales</taxon>
        <taxon>Geoalkalibacteraceae</taxon>
        <taxon>Geoalkalibacter</taxon>
    </lineage>
</organism>
<dbReference type="InterPro" id="IPR036890">
    <property type="entry name" value="HATPase_C_sf"/>
</dbReference>
<feature type="transmembrane region" description="Helical" evidence="4">
    <location>
        <begin position="170"/>
        <end position="188"/>
    </location>
</feature>
<dbReference type="SUPFAM" id="SSF47384">
    <property type="entry name" value="Homodimeric domain of signal transducing histidine kinase"/>
    <property type="match status" value="1"/>
</dbReference>
<reference evidence="6" key="1">
    <citation type="journal article" date="2022" name="Environ. Microbiol.">
        <title>Geoalkalibacter halelectricus SAP #1 sp. nov. possessing extracellular electron transfer and mineral#reducing capabilities from a haloalkaline environment.</title>
        <authorList>
            <person name="Yadav S."/>
            <person name="Singh R."/>
            <person name="Sundharam S.S."/>
            <person name="Chaudhary S."/>
            <person name="Krishnamurthi S."/>
            <person name="Patil S.A."/>
        </authorList>
    </citation>
    <scope>NUCLEOTIDE SEQUENCE</scope>
    <source>
        <strain evidence="6">SAP-1</strain>
    </source>
</reference>
<protein>
    <recommendedName>
        <fullName evidence="2">histidine kinase</fullName>
        <ecNumber evidence="2">2.7.13.3</ecNumber>
    </recommendedName>
</protein>
<gene>
    <name evidence="6" type="primary">prsK</name>
    <name evidence="6" type="ORF">L9S41_18210</name>
</gene>
<evidence type="ECO:0000313" key="6">
    <source>
        <dbReference type="EMBL" id="UWZ79592.1"/>
    </source>
</evidence>
<feature type="transmembrane region" description="Helical" evidence="4">
    <location>
        <begin position="63"/>
        <end position="81"/>
    </location>
</feature>
<feature type="domain" description="Histidine kinase" evidence="5">
    <location>
        <begin position="479"/>
        <end position="675"/>
    </location>
</feature>
<dbReference type="SUPFAM" id="SSF55874">
    <property type="entry name" value="ATPase domain of HSP90 chaperone/DNA topoisomerase II/histidine kinase"/>
    <property type="match status" value="1"/>
</dbReference>
<dbReference type="Pfam" id="PF02518">
    <property type="entry name" value="HATPase_c"/>
    <property type="match status" value="1"/>
</dbReference>
<feature type="transmembrane region" description="Helical" evidence="4">
    <location>
        <begin position="200"/>
        <end position="217"/>
    </location>
</feature>
<dbReference type="InterPro" id="IPR029016">
    <property type="entry name" value="GAF-like_dom_sf"/>
</dbReference>
<dbReference type="InterPro" id="IPR036097">
    <property type="entry name" value="HisK_dim/P_sf"/>
</dbReference>
<keyword evidence="4" id="KW-0812">Transmembrane</keyword>
<evidence type="ECO:0000259" key="5">
    <source>
        <dbReference type="PROSITE" id="PS50109"/>
    </source>
</evidence>
<dbReference type="PANTHER" id="PTHR43547:SF2">
    <property type="entry name" value="HYBRID SIGNAL TRANSDUCTION HISTIDINE KINASE C"/>
    <property type="match status" value="1"/>
</dbReference>
<evidence type="ECO:0000256" key="1">
    <source>
        <dbReference type="ARBA" id="ARBA00000085"/>
    </source>
</evidence>
<dbReference type="SMART" id="SM00387">
    <property type="entry name" value="HATPase_c"/>
    <property type="match status" value="1"/>
</dbReference>
<keyword evidence="6" id="KW-0808">Transferase</keyword>
<dbReference type="NCBIfam" id="TIGR02916">
    <property type="entry name" value="PEP_his_kin"/>
    <property type="match status" value="1"/>
</dbReference>
<sequence>MSHLLLVIASLAVALLLFALLLRRRPTATIIALIVALCVALAVEIIDLLALRDPANLESYKRWGLLAESLLPFTWLLYTLKFGRLPGWRNISWLQRGILAAAALMPLPVLLLPVGDFFYSPDFGDELLLFLGNPGYYFFIGILLFLIVALVNLEVTLMGSPRPERWKIKYEIIGVGLVIAFFIVYYSQSLLYRSIDMSLAPARAVLFIAAVGFIAYSRFRRGDAPGLRLSPHMAYRSVVVFIIGLYFLGIALLGEGLRYFGESSQRNFFTAVALIGSVIVLAVLLSEKARRKIRVFLHKHFYRAKFDYRQQWLDFNQRLTLARGEREQQQAVLGFYCETFGFRGASLFWSEDAERPFELVDFYERGAWRSTLDPRDPLVEKMRQGDWIVDLAEMRDAQVASPLVESGLAYLVPLLSEQRLEGFIALEGRINPDEVLTYEDYDLMKVLARQSTAAILNLRLYRELSAAREMELMGRVSAFVMHDLKNLVSNLSLVVDNAENYLDDPEFQADMLETLRGTLGKMKGLIQHLRTLQEKPALERRRCNLRRVVDEALGGQALPNVTVSGNGAEADIDAEEIQKVVLNLVLNALEAGGHRKPVQVEIDGSGAQACIRVRDEGCGMSEEFIRTRLFKPFETTKKKGFGIGLYQCKHIVEAHGGRIEVQSEEGRGTEFTVAL</sequence>
<dbReference type="PRINTS" id="PR00344">
    <property type="entry name" value="BCTRLSENSOR"/>
</dbReference>
<feature type="transmembrane region" description="Helical" evidence="4">
    <location>
        <begin position="93"/>
        <end position="115"/>
    </location>
</feature>
<keyword evidence="7" id="KW-1185">Reference proteome</keyword>
<feature type="transmembrane region" description="Helical" evidence="4">
    <location>
        <begin position="267"/>
        <end position="285"/>
    </location>
</feature>